<evidence type="ECO:0000259" key="1">
    <source>
        <dbReference type="PROSITE" id="PS51184"/>
    </source>
</evidence>
<dbReference type="RefSeq" id="WP_382407024.1">
    <property type="nucleotide sequence ID" value="NZ_JBHSGU010000002.1"/>
</dbReference>
<sequence>MEILKHIAPIRCQVCSANNGLPASLLSAAEPVVLKDYVLHWPVVSAAKQGNAALQKLLLSYYNEALVHTMRAPIEGTEQAAGKLFYNEDLSGFNFSRARESLSTVFSQLNDTEHSAQETIYVGSTAVDSVMPGLRDANDLAFLRNKALASIWMGNQTRIAAHYDAPDNIACVVGGTRRFILFPADQLRNLYVGPIDFTPAGQPASLVDFYSPDFDKFPRFKCALQAAQYAELGPGDAIYIPPNWWHHVEALSPFNVLINYWWRQVDDHVGVPNDALLHAILAIKSLPKPQRDAWREIFDYYVFGDHDFSHIPTRVQGLIGELSPDNARKIRTILLNKINR</sequence>
<comment type="caution">
    <text evidence="2">The sequence shown here is derived from an EMBL/GenBank/DDBJ whole genome shotgun (WGS) entry which is preliminary data.</text>
</comment>
<dbReference type="Gene3D" id="2.60.120.10">
    <property type="entry name" value="Jelly Rolls"/>
    <property type="match status" value="1"/>
</dbReference>
<dbReference type="PANTHER" id="PTHR12461">
    <property type="entry name" value="HYPOXIA-INDUCIBLE FACTOR 1 ALPHA INHIBITOR-RELATED"/>
    <property type="match status" value="1"/>
</dbReference>
<proteinExistence type="predicted"/>
<name>A0ABV9LVX7_9ALTE</name>
<dbReference type="InterPro" id="IPR014710">
    <property type="entry name" value="RmlC-like_jellyroll"/>
</dbReference>
<dbReference type="InterPro" id="IPR041667">
    <property type="entry name" value="Cupin_8"/>
</dbReference>
<dbReference type="SUPFAM" id="SSF51197">
    <property type="entry name" value="Clavaminate synthase-like"/>
    <property type="match status" value="1"/>
</dbReference>
<protein>
    <submittedName>
        <fullName evidence="2">Cupin-like domain-containing protein</fullName>
    </submittedName>
</protein>
<dbReference type="Pfam" id="PF13621">
    <property type="entry name" value="Cupin_8"/>
    <property type="match status" value="1"/>
</dbReference>
<organism evidence="2 3">
    <name type="scientific">Glaciecola siphonariae</name>
    <dbReference type="NCBI Taxonomy" id="521012"/>
    <lineage>
        <taxon>Bacteria</taxon>
        <taxon>Pseudomonadati</taxon>
        <taxon>Pseudomonadota</taxon>
        <taxon>Gammaproteobacteria</taxon>
        <taxon>Alteromonadales</taxon>
        <taxon>Alteromonadaceae</taxon>
        <taxon>Glaciecola</taxon>
    </lineage>
</organism>
<dbReference type="InterPro" id="IPR003347">
    <property type="entry name" value="JmjC_dom"/>
</dbReference>
<dbReference type="PROSITE" id="PS51184">
    <property type="entry name" value="JMJC"/>
    <property type="match status" value="1"/>
</dbReference>
<dbReference type="EMBL" id="JBHSGU010000002">
    <property type="protein sequence ID" value="MFC4699991.1"/>
    <property type="molecule type" value="Genomic_DNA"/>
</dbReference>
<evidence type="ECO:0000313" key="3">
    <source>
        <dbReference type="Proteomes" id="UP001595897"/>
    </source>
</evidence>
<dbReference type="SMART" id="SM00558">
    <property type="entry name" value="JmjC"/>
    <property type="match status" value="1"/>
</dbReference>
<keyword evidence="3" id="KW-1185">Reference proteome</keyword>
<gene>
    <name evidence="2" type="ORF">ACFO4O_07485</name>
</gene>
<dbReference type="PANTHER" id="PTHR12461:SF105">
    <property type="entry name" value="HYPOXIA-INDUCIBLE FACTOR 1-ALPHA INHIBITOR"/>
    <property type="match status" value="1"/>
</dbReference>
<feature type="domain" description="JmjC" evidence="1">
    <location>
        <begin position="103"/>
        <end position="277"/>
    </location>
</feature>
<reference evidence="3" key="1">
    <citation type="journal article" date="2019" name="Int. J. Syst. Evol. Microbiol.">
        <title>The Global Catalogue of Microorganisms (GCM) 10K type strain sequencing project: providing services to taxonomists for standard genome sequencing and annotation.</title>
        <authorList>
            <consortium name="The Broad Institute Genomics Platform"/>
            <consortium name="The Broad Institute Genome Sequencing Center for Infectious Disease"/>
            <person name="Wu L."/>
            <person name="Ma J."/>
        </authorList>
    </citation>
    <scope>NUCLEOTIDE SEQUENCE [LARGE SCALE GENOMIC DNA]</scope>
    <source>
        <strain evidence="3">KACC 12507</strain>
    </source>
</reference>
<evidence type="ECO:0000313" key="2">
    <source>
        <dbReference type="EMBL" id="MFC4699991.1"/>
    </source>
</evidence>
<accession>A0ABV9LVX7</accession>
<dbReference type="Proteomes" id="UP001595897">
    <property type="component" value="Unassembled WGS sequence"/>
</dbReference>